<evidence type="ECO:0000259" key="1">
    <source>
        <dbReference type="PROSITE" id="PS50172"/>
    </source>
</evidence>
<feature type="domain" description="BRCT" evidence="1">
    <location>
        <begin position="81"/>
        <end position="104"/>
    </location>
</feature>
<dbReference type="EMBL" id="LFWA01000002">
    <property type="protein sequence ID" value="KTW32338.1"/>
    <property type="molecule type" value="Genomic_DNA"/>
</dbReference>
<organism evidence="2 3">
    <name type="scientific">Pneumocystis jirovecii (strain RU7)</name>
    <name type="common">Human pneumocystis pneumonia agent</name>
    <dbReference type="NCBI Taxonomy" id="1408657"/>
    <lineage>
        <taxon>Eukaryota</taxon>
        <taxon>Fungi</taxon>
        <taxon>Dikarya</taxon>
        <taxon>Ascomycota</taxon>
        <taxon>Taphrinomycotina</taxon>
        <taxon>Pneumocystomycetes</taxon>
        <taxon>Pneumocystaceae</taxon>
        <taxon>Pneumocystis</taxon>
    </lineage>
</organism>
<dbReference type="InterPro" id="IPR001357">
    <property type="entry name" value="BRCT_dom"/>
</dbReference>
<evidence type="ECO:0000313" key="3">
    <source>
        <dbReference type="Proteomes" id="UP000053447"/>
    </source>
</evidence>
<comment type="caution">
    <text evidence="2">The sequence shown here is derived from an EMBL/GenBank/DDBJ whole genome shotgun (WGS) entry which is preliminary data.</text>
</comment>
<dbReference type="Proteomes" id="UP000053447">
    <property type="component" value="Unassembled WGS sequence"/>
</dbReference>
<dbReference type="VEuPathDB" id="FungiDB:T551_00428"/>
<proteinExistence type="predicted"/>
<dbReference type="GeneID" id="28938949"/>
<keyword evidence="3" id="KW-1185">Reference proteome</keyword>
<name>A0A0W4ZVE1_PNEJ7</name>
<dbReference type="PROSITE" id="PS50172">
    <property type="entry name" value="BRCT"/>
    <property type="match status" value="1"/>
</dbReference>
<gene>
    <name evidence="2" type="ORF">T551_00428</name>
</gene>
<dbReference type="OrthoDB" id="5409296at2759"/>
<protein>
    <recommendedName>
        <fullName evidence="1">BRCT domain-containing protein</fullName>
    </recommendedName>
</protein>
<dbReference type="RefSeq" id="XP_018231030.1">
    <property type="nucleotide sequence ID" value="XM_018372694.1"/>
</dbReference>
<dbReference type="AlphaFoldDB" id="A0A0W4ZVE1"/>
<accession>A0A0W4ZVE1</accession>
<evidence type="ECO:0000313" key="2">
    <source>
        <dbReference type="EMBL" id="KTW32338.1"/>
    </source>
</evidence>
<sequence length="273" mass="31358">MNYVEKELMSSILFKGLTAYFSKKTPSFVVKLWRMYLLFSWILQAYCIEEVYGGEVIFVPAYRKPDIWFGIDKKLIGKKNVLHERWIYDSILLHKRLPFNDYYIINKSRLIKLKSLHLNKLLKKKRFIKTSNYTAYRDTLENSKVHSPDIASFTPIQSASANDTTLSEKSADLVFSSTEKIICSSSDKNVDLLFSLYQKIENPDSDKSLSYNSLSSLTKDTSSISSSTETLSSPIERIKVLSLEDLESAVDIFEVIAVEKMHGQDGILFLKLK</sequence>
<reference evidence="3" key="1">
    <citation type="journal article" date="2016" name="Nat. Commun.">
        <title>Genome analysis of three Pneumocystis species reveals adaptation mechanisms to life exclusively in mammalian hosts.</title>
        <authorList>
            <person name="Ma L."/>
            <person name="Chen Z."/>
            <person name="Huang D.W."/>
            <person name="Kutty G."/>
            <person name="Ishihara M."/>
            <person name="Wang H."/>
            <person name="Abouelleil A."/>
            <person name="Bishop L."/>
            <person name="Davey E."/>
            <person name="Deng R."/>
            <person name="Deng X."/>
            <person name="Fan L."/>
            <person name="Fantoni G."/>
            <person name="Fitzgerald M."/>
            <person name="Gogineni E."/>
            <person name="Goldberg J.M."/>
            <person name="Handley G."/>
            <person name="Hu X."/>
            <person name="Huber C."/>
            <person name="Jiao X."/>
            <person name="Jones K."/>
            <person name="Levin J.Z."/>
            <person name="Liu Y."/>
            <person name="Macdonald P."/>
            <person name="Melnikov A."/>
            <person name="Raley C."/>
            <person name="Sassi M."/>
            <person name="Sherman B.T."/>
            <person name="Song X."/>
            <person name="Sykes S."/>
            <person name="Tran B."/>
            <person name="Walsh L."/>
            <person name="Xia Y."/>
            <person name="Yang J."/>
            <person name="Young S."/>
            <person name="Zeng Q."/>
            <person name="Zheng X."/>
            <person name="Stephens R."/>
            <person name="Nusbaum C."/>
            <person name="Birren B.W."/>
            <person name="Azadi P."/>
            <person name="Lempicki R.A."/>
            <person name="Cuomo C.A."/>
            <person name="Kovacs J.A."/>
        </authorList>
    </citation>
    <scope>NUCLEOTIDE SEQUENCE [LARGE SCALE GENOMIC DNA]</scope>
    <source>
        <strain evidence="3">RU7</strain>
    </source>
</reference>